<dbReference type="AlphaFoldDB" id="A0A9W5F1V9"/>
<evidence type="ECO:0000256" key="4">
    <source>
        <dbReference type="ARBA" id="ARBA00022989"/>
    </source>
</evidence>
<evidence type="ECO:0000256" key="3">
    <source>
        <dbReference type="ARBA" id="ARBA00022692"/>
    </source>
</evidence>
<keyword evidence="3 6" id="KW-0812">Transmembrane</keyword>
<name>A0A9W5F1V9_9HYPH</name>
<keyword evidence="5 6" id="KW-0472">Membrane</keyword>
<gene>
    <name evidence="8" type="ORF">AGR2A_Lc30070</name>
</gene>
<comment type="caution">
    <text evidence="8">The sequence shown here is derived from an EMBL/GenBank/DDBJ whole genome shotgun (WGS) entry which is preliminary data.</text>
</comment>
<evidence type="ECO:0000256" key="2">
    <source>
        <dbReference type="ARBA" id="ARBA00022475"/>
    </source>
</evidence>
<keyword evidence="7" id="KW-0732">Signal</keyword>
<keyword evidence="2" id="KW-1003">Cell membrane</keyword>
<sequence length="176" mass="19633">MRALTLIFLLLVSAGPLSAHEGEAHPTAMIWTFDGWIIGPLLVAAGLFSIGFFRLWRRSGTRRWMARSAFAFSGGWLVLVAALVSPIHSMGEHLFTFHMIEHEMVLGVAAPLIVLARPVGIFLWSMPRMVRRRLAAVMTDRRVRATGMFLPAGLWQHHCTGLPSGAGMRLRCSMRR</sequence>
<keyword evidence="9" id="KW-1185">Reference proteome</keyword>
<evidence type="ECO:0000256" key="1">
    <source>
        <dbReference type="ARBA" id="ARBA00004651"/>
    </source>
</evidence>
<dbReference type="Pfam" id="PF09678">
    <property type="entry name" value="Caa3_CtaG"/>
    <property type="match status" value="1"/>
</dbReference>
<evidence type="ECO:0000313" key="9">
    <source>
        <dbReference type="Proteomes" id="UP000191933"/>
    </source>
</evidence>
<evidence type="ECO:0000313" key="8">
    <source>
        <dbReference type="EMBL" id="CUW97224.1"/>
    </source>
</evidence>
<evidence type="ECO:0000256" key="5">
    <source>
        <dbReference type="ARBA" id="ARBA00023136"/>
    </source>
</evidence>
<accession>A0A9W5F1V9</accession>
<feature type="transmembrane region" description="Helical" evidence="6">
    <location>
        <begin position="35"/>
        <end position="56"/>
    </location>
</feature>
<keyword evidence="4 6" id="KW-1133">Transmembrane helix</keyword>
<dbReference type="GO" id="GO:0005886">
    <property type="term" value="C:plasma membrane"/>
    <property type="evidence" value="ECO:0007669"/>
    <property type="project" value="UniProtKB-SubCell"/>
</dbReference>
<feature type="transmembrane region" description="Helical" evidence="6">
    <location>
        <begin position="104"/>
        <end position="124"/>
    </location>
</feature>
<dbReference type="EMBL" id="FBVY01000032">
    <property type="protein sequence ID" value="CUW97224.1"/>
    <property type="molecule type" value="Genomic_DNA"/>
</dbReference>
<protein>
    <submittedName>
        <fullName evidence="8">Membrane protein</fullName>
    </submittedName>
</protein>
<dbReference type="InterPro" id="IPR019108">
    <property type="entry name" value="Caa3_assmbl_CtaG-rel"/>
</dbReference>
<dbReference type="Proteomes" id="UP000191933">
    <property type="component" value="Unassembled WGS sequence"/>
</dbReference>
<feature type="signal peptide" evidence="7">
    <location>
        <begin position="1"/>
        <end position="19"/>
    </location>
</feature>
<comment type="subcellular location">
    <subcellularLocation>
        <location evidence="1">Cell membrane</location>
        <topology evidence="1">Multi-pass membrane protein</topology>
    </subcellularLocation>
</comment>
<feature type="chain" id="PRO_5040744229" evidence="7">
    <location>
        <begin position="20"/>
        <end position="176"/>
    </location>
</feature>
<evidence type="ECO:0000256" key="6">
    <source>
        <dbReference type="SAM" id="Phobius"/>
    </source>
</evidence>
<organism evidence="8 9">
    <name type="scientific">Agrobacterium genomosp. 2 str. CFBP 5494</name>
    <dbReference type="NCBI Taxonomy" id="1183436"/>
    <lineage>
        <taxon>Bacteria</taxon>
        <taxon>Pseudomonadati</taxon>
        <taxon>Pseudomonadota</taxon>
        <taxon>Alphaproteobacteria</taxon>
        <taxon>Hyphomicrobiales</taxon>
        <taxon>Rhizobiaceae</taxon>
        <taxon>Rhizobium/Agrobacterium group</taxon>
        <taxon>Agrobacterium</taxon>
        <taxon>Agrobacterium tumefaciens complex</taxon>
    </lineage>
</organism>
<reference evidence="8 9" key="1">
    <citation type="submission" date="2016-01" db="EMBL/GenBank/DDBJ databases">
        <authorList>
            <person name="Regsiter A."/>
            <person name="william w."/>
        </authorList>
    </citation>
    <scope>NUCLEOTIDE SEQUENCE [LARGE SCALE GENOMIC DNA]</scope>
    <source>
        <strain evidence="8 9">CFBP 5494</strain>
    </source>
</reference>
<dbReference type="RefSeq" id="WP_337442100.1">
    <property type="nucleotide sequence ID" value="NZ_LT009719.1"/>
</dbReference>
<proteinExistence type="predicted"/>
<feature type="transmembrane region" description="Helical" evidence="6">
    <location>
        <begin position="68"/>
        <end position="84"/>
    </location>
</feature>
<evidence type="ECO:0000256" key="7">
    <source>
        <dbReference type="SAM" id="SignalP"/>
    </source>
</evidence>